<dbReference type="HAMAP" id="MF_01944">
    <property type="entry name" value="Lipid_A_LpxM"/>
    <property type="match status" value="1"/>
</dbReference>
<accession>A0A7W3ERY4</accession>
<keyword evidence="3 6" id="KW-0808">Transferase</keyword>
<dbReference type="GO" id="GO:0019107">
    <property type="term" value="F:myristoyltransferase activity"/>
    <property type="evidence" value="ECO:0007669"/>
    <property type="project" value="UniProtKB-UniRule"/>
</dbReference>
<dbReference type="InterPro" id="IPR004960">
    <property type="entry name" value="LipA_acyltrans"/>
</dbReference>
<keyword evidence="6" id="KW-0812">Transmembrane</keyword>
<keyword evidence="4 6" id="KW-0472">Membrane</keyword>
<keyword evidence="2 6" id="KW-0997">Cell inner membrane</keyword>
<dbReference type="Pfam" id="PF03279">
    <property type="entry name" value="Lip_A_acyltrans"/>
    <property type="match status" value="1"/>
</dbReference>
<dbReference type="Proteomes" id="UP000510927">
    <property type="component" value="Chromosome"/>
</dbReference>
<reference evidence="7 8" key="1">
    <citation type="submission" date="2020-06" db="EMBL/GenBank/DDBJ databases">
        <title>REHAB project genomes.</title>
        <authorList>
            <person name="Shaw L.P."/>
        </authorList>
    </citation>
    <scope>NUCLEOTIDE SEQUENCE [LARGE SCALE GENOMIC DNA]</scope>
    <source>
        <strain evidence="7 8">RHB28-C13</strain>
    </source>
</reference>
<dbReference type="NCBIfam" id="NF006507">
    <property type="entry name" value="PRK08943.1"/>
    <property type="match status" value="1"/>
</dbReference>
<comment type="pathway">
    <text evidence="6">Bacterial outer membrane biogenesis; lipopolysaccharide biosynthesis.</text>
</comment>
<dbReference type="GO" id="GO:0005886">
    <property type="term" value="C:plasma membrane"/>
    <property type="evidence" value="ECO:0007669"/>
    <property type="project" value="UniProtKB-SubCell"/>
</dbReference>
<comment type="pathway">
    <text evidence="6">Glycolipid biosynthesis; KDO(2)-lipid A biosynthesis; KDO(2)-lipid A from CMP-3-deoxy-D-manno-octulosonate and lipid IV(A): step 4/4.</text>
</comment>
<organism evidence="7 8">
    <name type="scientific">Escherichia fergusonii</name>
    <dbReference type="NCBI Taxonomy" id="564"/>
    <lineage>
        <taxon>Bacteria</taxon>
        <taxon>Pseudomonadati</taxon>
        <taxon>Pseudomonadota</taxon>
        <taxon>Gammaproteobacteria</taxon>
        <taxon>Enterobacterales</taxon>
        <taxon>Enterobacteriaceae</taxon>
        <taxon>Escherichia</taxon>
    </lineage>
</organism>
<dbReference type="AlphaFoldDB" id="A0A7W3ERY4"/>
<dbReference type="UniPathway" id="UPA00030"/>
<dbReference type="UniPathway" id="UPA00360">
    <property type="reaction ID" value="UER00486"/>
</dbReference>
<dbReference type="PANTHER" id="PTHR30606:SF4">
    <property type="entry name" value="LIPID A BIOSYNTHESIS MYRISTOYLTRANSFERASE"/>
    <property type="match status" value="1"/>
</dbReference>
<sequence>MKMRKKQFEFIPEFKKSFLLPRYWSTWCGLIIIVIFAFIPPSIRDPALGKLGRVVGRLGKNARRRALINLALCFPERSKKECESIVDAMFATALQSIVMLAELVIRGPEKILPRVHWKNKNILEEIKYNNDKVIFLVPHGWCVDLPAMLMAFQNQKMAAMFHNQRNAVLDYTWNVVRRIFGGRLHARNDGIKPFIQSVRQGYWGYYLPDQDHGPEHSEFVDFFATYKATLPVPGRLAKITQAKIIPLFPTYDAKKHILTIEIHTPMVDLSTADDKTIARRINEEIESFIRPNPEQYTWMLKLLKTRKPNEADPYP</sequence>
<keyword evidence="6" id="KW-0448">Lipopolysaccharide biosynthesis</keyword>
<evidence type="ECO:0000256" key="2">
    <source>
        <dbReference type="ARBA" id="ARBA00022519"/>
    </source>
</evidence>
<dbReference type="NCBIfam" id="TIGR02208">
    <property type="entry name" value="lipid_A_msbB"/>
    <property type="match status" value="1"/>
</dbReference>
<keyword evidence="6" id="KW-1133">Transmembrane helix</keyword>
<gene>
    <name evidence="6 7" type="primary">lpxM</name>
    <name evidence="7" type="synonym">msbB</name>
    <name evidence="7" type="ORF">HVY52_13480</name>
</gene>
<evidence type="ECO:0000256" key="3">
    <source>
        <dbReference type="ARBA" id="ARBA00022679"/>
    </source>
</evidence>
<evidence type="ECO:0000313" key="8">
    <source>
        <dbReference type="Proteomes" id="UP000510927"/>
    </source>
</evidence>
<comment type="catalytic activity">
    <reaction evidence="6">
        <text>alpha-Kdo-(2-&gt;4)-alpha-Kdo-(2-&gt;6)-(dodecanoyl)-lipid IVA (E. coli) + tetradecanoyl-[ACP] = alpha-Kdo-(2-&gt;4)-alpha-Kdo-(2-&gt;6)-lipid A (E. coli) + holo-[ACP]</text>
        <dbReference type="Rhea" id="RHEA:28438"/>
        <dbReference type="Rhea" id="RHEA-COMP:9648"/>
        <dbReference type="Rhea" id="RHEA-COMP:9685"/>
        <dbReference type="ChEBI" id="CHEBI:58540"/>
        <dbReference type="ChEBI" id="CHEBI:61524"/>
        <dbReference type="ChEBI" id="CHEBI:64479"/>
        <dbReference type="ChEBI" id="CHEBI:78477"/>
        <dbReference type="EC" id="2.3.1.243"/>
    </reaction>
</comment>
<dbReference type="EC" id="2.3.1.243" evidence="6"/>
<keyword evidence="5 6" id="KW-0012">Acyltransferase</keyword>
<keyword evidence="1 6" id="KW-1003">Cell membrane</keyword>
<feature type="transmembrane region" description="Helical" evidence="6">
    <location>
        <begin position="20"/>
        <end position="39"/>
    </location>
</feature>
<comment type="function">
    <text evidence="6">Catalyzes the transfer of myristate from myristoyl-[acyl-carrier-protein] (ACP) to Kdo(2)-(lauroyl)-lipid IV(A) to form Kdo(2)-lipid A.</text>
</comment>
<dbReference type="CDD" id="cd07984">
    <property type="entry name" value="LPLAT_LABLAT-like"/>
    <property type="match status" value="1"/>
</dbReference>
<comment type="similarity">
    <text evidence="6">Belongs to the LpxL/LpxM/LpxP family. LpxM subfamily.</text>
</comment>
<evidence type="ECO:0000256" key="1">
    <source>
        <dbReference type="ARBA" id="ARBA00022475"/>
    </source>
</evidence>
<evidence type="ECO:0000256" key="5">
    <source>
        <dbReference type="ARBA" id="ARBA00023315"/>
    </source>
</evidence>
<dbReference type="GO" id="GO:0036104">
    <property type="term" value="P:Kdo2-lipid A biosynthetic process"/>
    <property type="evidence" value="ECO:0007669"/>
    <property type="project" value="UniProtKB-UniRule"/>
</dbReference>
<evidence type="ECO:0000313" key="7">
    <source>
        <dbReference type="EMBL" id="QLN02580.1"/>
    </source>
</evidence>
<dbReference type="GO" id="GO:0009103">
    <property type="term" value="P:lipopolysaccharide biosynthetic process"/>
    <property type="evidence" value="ECO:0007669"/>
    <property type="project" value="UniProtKB-UniRule"/>
</dbReference>
<name>A0A7W3ERY4_ESCFE</name>
<dbReference type="InterPro" id="IPR011921">
    <property type="entry name" value="Lipid_A_MsbB"/>
</dbReference>
<protein>
    <recommendedName>
        <fullName evidence="6">Lipid A biosynthesis myristoyltransferase</fullName>
        <ecNumber evidence="6">2.3.1.243</ecNumber>
    </recommendedName>
    <alternativeName>
        <fullName evidence="6">Kdo(2)-lauroyl-lipid IV(A) myristoyltransferase</fullName>
    </alternativeName>
</protein>
<feature type="short sequence motif" description="HXXXXD motif" evidence="6">
    <location>
        <begin position="139"/>
        <end position="144"/>
    </location>
</feature>
<proteinExistence type="inferred from homology"/>
<dbReference type="PANTHER" id="PTHR30606">
    <property type="entry name" value="LIPID A BIOSYNTHESIS LAUROYL ACYLTRANSFERASE"/>
    <property type="match status" value="1"/>
</dbReference>
<dbReference type="EMBL" id="CP055675">
    <property type="protein sequence ID" value="QLN02580.1"/>
    <property type="molecule type" value="Genomic_DNA"/>
</dbReference>
<dbReference type="GO" id="GO:0009276">
    <property type="term" value="C:Gram-negative-bacterium-type cell wall"/>
    <property type="evidence" value="ECO:0007669"/>
    <property type="project" value="InterPro"/>
</dbReference>
<evidence type="ECO:0000256" key="4">
    <source>
        <dbReference type="ARBA" id="ARBA00023136"/>
    </source>
</evidence>
<dbReference type="PIRSF" id="PIRSF026649">
    <property type="entry name" value="MsbB"/>
    <property type="match status" value="1"/>
</dbReference>
<comment type="subcellular location">
    <subcellularLocation>
        <location evidence="6">Cell inner membrane</location>
        <topology evidence="6">Single-pass membrane protein</topology>
    </subcellularLocation>
</comment>
<evidence type="ECO:0000256" key="6">
    <source>
        <dbReference type="HAMAP-Rule" id="MF_01944"/>
    </source>
</evidence>